<feature type="domain" description="Zn(2)-C6 fungal-type" evidence="3">
    <location>
        <begin position="469"/>
        <end position="503"/>
    </location>
</feature>
<dbReference type="AlphaFoldDB" id="A0A6A5T8C8"/>
<feature type="compositionally biased region" description="Basic and acidic residues" evidence="2">
    <location>
        <begin position="512"/>
        <end position="521"/>
    </location>
</feature>
<dbReference type="PROSITE" id="PS50048">
    <property type="entry name" value="ZN2_CY6_FUNGAL_2"/>
    <property type="match status" value="1"/>
</dbReference>
<dbReference type="OrthoDB" id="5303703at2759"/>
<dbReference type="SUPFAM" id="SSF57701">
    <property type="entry name" value="Zn2/Cys6 DNA-binding domain"/>
    <property type="match status" value="1"/>
</dbReference>
<protein>
    <recommendedName>
        <fullName evidence="3">Zn(2)-C6 fungal-type domain-containing protein</fullName>
    </recommendedName>
</protein>
<feature type="compositionally biased region" description="Basic and acidic residues" evidence="2">
    <location>
        <begin position="248"/>
        <end position="262"/>
    </location>
</feature>
<keyword evidence="5" id="KW-1185">Reference proteome</keyword>
<feature type="compositionally biased region" description="Acidic residues" evidence="2">
    <location>
        <begin position="819"/>
        <end position="855"/>
    </location>
</feature>
<feature type="region of interest" description="Disordered" evidence="2">
    <location>
        <begin position="556"/>
        <end position="580"/>
    </location>
</feature>
<dbReference type="CDD" id="cd00067">
    <property type="entry name" value="GAL4"/>
    <property type="match status" value="1"/>
</dbReference>
<reference evidence="4" key="1">
    <citation type="journal article" date="2020" name="Stud. Mycol.">
        <title>101 Dothideomycetes genomes: a test case for predicting lifestyles and emergence of pathogens.</title>
        <authorList>
            <person name="Haridas S."/>
            <person name="Albert R."/>
            <person name="Binder M."/>
            <person name="Bloem J."/>
            <person name="Labutti K."/>
            <person name="Salamov A."/>
            <person name="Andreopoulos B."/>
            <person name="Baker S."/>
            <person name="Barry K."/>
            <person name="Bills G."/>
            <person name="Bluhm B."/>
            <person name="Cannon C."/>
            <person name="Castanera R."/>
            <person name="Culley D."/>
            <person name="Daum C."/>
            <person name="Ezra D."/>
            <person name="Gonzalez J."/>
            <person name="Henrissat B."/>
            <person name="Kuo A."/>
            <person name="Liang C."/>
            <person name="Lipzen A."/>
            <person name="Lutzoni F."/>
            <person name="Magnuson J."/>
            <person name="Mondo S."/>
            <person name="Nolan M."/>
            <person name="Ohm R."/>
            <person name="Pangilinan J."/>
            <person name="Park H.-J."/>
            <person name="Ramirez L."/>
            <person name="Alfaro M."/>
            <person name="Sun H."/>
            <person name="Tritt A."/>
            <person name="Yoshinaga Y."/>
            <person name="Zwiers L.-H."/>
            <person name="Turgeon B."/>
            <person name="Goodwin S."/>
            <person name="Spatafora J."/>
            <person name="Crous P."/>
            <person name="Grigoriev I."/>
        </authorList>
    </citation>
    <scope>NUCLEOTIDE SEQUENCE</scope>
    <source>
        <strain evidence="4">CBS 675.92</strain>
    </source>
</reference>
<evidence type="ECO:0000313" key="4">
    <source>
        <dbReference type="EMBL" id="KAF1948404.1"/>
    </source>
</evidence>
<dbReference type="EMBL" id="ML977059">
    <property type="protein sequence ID" value="KAF1948404.1"/>
    <property type="molecule type" value="Genomic_DNA"/>
</dbReference>
<dbReference type="GO" id="GO:0000981">
    <property type="term" value="F:DNA-binding transcription factor activity, RNA polymerase II-specific"/>
    <property type="evidence" value="ECO:0007669"/>
    <property type="project" value="InterPro"/>
</dbReference>
<name>A0A6A5T8C8_9PLEO</name>
<dbReference type="Proteomes" id="UP000800035">
    <property type="component" value="Unassembled WGS sequence"/>
</dbReference>
<evidence type="ECO:0000313" key="5">
    <source>
        <dbReference type="Proteomes" id="UP000800035"/>
    </source>
</evidence>
<feature type="region of interest" description="Disordered" evidence="2">
    <location>
        <begin position="38"/>
        <end position="279"/>
    </location>
</feature>
<accession>A0A6A5T8C8</accession>
<feature type="region of interest" description="Disordered" evidence="2">
    <location>
        <begin position="319"/>
        <end position="349"/>
    </location>
</feature>
<proteinExistence type="predicted"/>
<feature type="compositionally biased region" description="Basic residues" evidence="2">
    <location>
        <begin position="263"/>
        <end position="277"/>
    </location>
</feature>
<evidence type="ECO:0000256" key="1">
    <source>
        <dbReference type="ARBA" id="ARBA00023242"/>
    </source>
</evidence>
<organism evidence="4 5">
    <name type="scientific">Byssothecium circinans</name>
    <dbReference type="NCBI Taxonomy" id="147558"/>
    <lineage>
        <taxon>Eukaryota</taxon>
        <taxon>Fungi</taxon>
        <taxon>Dikarya</taxon>
        <taxon>Ascomycota</taxon>
        <taxon>Pezizomycotina</taxon>
        <taxon>Dothideomycetes</taxon>
        <taxon>Pleosporomycetidae</taxon>
        <taxon>Pleosporales</taxon>
        <taxon>Massarineae</taxon>
        <taxon>Massarinaceae</taxon>
        <taxon>Byssothecium</taxon>
    </lineage>
</organism>
<dbReference type="GO" id="GO:0008270">
    <property type="term" value="F:zinc ion binding"/>
    <property type="evidence" value="ECO:0007669"/>
    <property type="project" value="InterPro"/>
</dbReference>
<gene>
    <name evidence="4" type="ORF">CC80DRAFT_540981</name>
</gene>
<dbReference type="InterPro" id="IPR001138">
    <property type="entry name" value="Zn2Cys6_DnaBD"/>
</dbReference>
<evidence type="ECO:0000259" key="3">
    <source>
        <dbReference type="PROSITE" id="PS50048"/>
    </source>
</evidence>
<sequence length="855" mass="93554">MAEESEVELACNLNPLHGEDDANELFIADDREVGATVIADVEDSNDEAAPPFNGSFEAATRERKPVKGKKSPRRSDDEDAEQSTGKKKKPRNSLFGGGGDSGQSNQSSNDEDTNAQTEKKTETTSLFGNGRCTGPFVESDNEDDADNEGQSNVPTGIRGRMSSLTLDQQNEARENGEGPSRPMGMMSPLQESERSPSPTPSEQLDEEEFPMPTDDPVASYGLRTNIDRRKIKTTHLDADYSGDFDPAAEARKEAQKRSEAKARKAKAKGKGKGKKKAVAPQERIPKFIVRFKFKAFGNVLNVTNAEFNWPDGHSILDTEDEREQAERRARFRQTTPGLSAQEPIRDPRKDLYDLTGHPIARGCKSCRQQLQDCSAVETGEFPCTQCKDDEIPCQPIVGPKVKGRCGNCNEAGQEVCSFETGGIQGDFCDECFDADLPETCEPMLPPGGYKTSRIDIDRIMSGPDRKFTNCTNCRLLKKRCSLKRKTDKPPCKHCKKTKRPCTFYETPVAELSKKEGKKKVGESSSNSSKPHPGEQHQGLSDIAPDVAMPNATFFTAEDMDDLDDSTSPSTPTREATPDMEMEDIEGRRGKITKIRTCFAHPVVFHSDLSAPPAPQECSFCEMPALSLTGLFEKTVHVLAWPDGTGYTEIAGGHSESYDVPTTMCQVCTFSRLQVIACPGHDMQPLDDASVEEAHEHDTAFDALLGAVGRSEAVQRELAKWCAMCFSVARYRCCAGQPSLVDDEMRDGCGLRLCGRCEEEFGEVFEGDSSAMAAAYEKEGKSREEDEGDEVRRVRARADVGFLMQEGLLVANVNAGVGGDEGDEGWEGDGDGDGDGEGEGEGGVEFDEEMEFDGEM</sequence>
<dbReference type="InterPro" id="IPR036864">
    <property type="entry name" value="Zn2-C6_fun-type_DNA-bd_sf"/>
</dbReference>
<evidence type="ECO:0000256" key="2">
    <source>
        <dbReference type="SAM" id="MobiDB-lite"/>
    </source>
</evidence>
<keyword evidence="1" id="KW-0539">Nucleus</keyword>
<feature type="region of interest" description="Disordered" evidence="2">
    <location>
        <begin position="512"/>
        <end position="541"/>
    </location>
</feature>
<feature type="region of interest" description="Disordered" evidence="2">
    <location>
        <begin position="814"/>
        <end position="855"/>
    </location>
</feature>